<dbReference type="Proteomes" id="UP000199494">
    <property type="component" value="Unassembled WGS sequence"/>
</dbReference>
<accession>A0A1G6R9W4</accession>
<dbReference type="Gene3D" id="3.10.310.70">
    <property type="match status" value="1"/>
</dbReference>
<dbReference type="GO" id="GO:0016810">
    <property type="term" value="F:hydrolase activity, acting on carbon-nitrogen (but not peptide) bonds"/>
    <property type="evidence" value="ECO:0007669"/>
    <property type="project" value="InterPro"/>
</dbReference>
<name>A0A1G6R9W4_9PSEU</name>
<protein>
    <submittedName>
        <fullName evidence="1">Uncharacterized protein</fullName>
    </submittedName>
</protein>
<proteinExistence type="predicted"/>
<dbReference type="PANTHER" id="PTHR22642">
    <property type="entry name" value="IMIDAZOLONEPROPIONASE"/>
    <property type="match status" value="1"/>
</dbReference>
<reference evidence="1 2" key="1">
    <citation type="submission" date="2016-10" db="EMBL/GenBank/DDBJ databases">
        <authorList>
            <person name="de Groot N.N."/>
        </authorList>
    </citation>
    <scope>NUCLEOTIDE SEQUENCE [LARGE SCALE GENOMIC DNA]</scope>
    <source>
        <strain evidence="1 2">CGMCC 4.5506</strain>
    </source>
</reference>
<dbReference type="Gene3D" id="3.20.20.140">
    <property type="entry name" value="Metal-dependent hydrolases"/>
    <property type="match status" value="1"/>
</dbReference>
<dbReference type="STRING" id="530584.SAMN05421630_105180"/>
<sequence>MKISCHIVIKTQNISPRVACQTLGVSTRKTTLLVGGRIHSPGSTDATAMAITEGTITWIGQDKPGRALHQDAEVIPLDGAFVAPAFVDAHVHATATGLHLTGLDLSTVTDAASLLSAVAEAAADTPPGEVLLAHGWDESTWTSPRLPSRTELDDATGAVPVYLSRVDVHSALVSTVLTALVPQAAHSEGWSDQGPLTRDAHHHIRTAVRAAITPAQRHRAQHAFLTTAASAGIATVHECAGPTISGEDDLRDLLALAEGPTVPAVVGYWGQHANHGGIDTALRLGATGLAGDLFADGALGSHTAALHEPYTDRPGTTGATYLDAEAIAEHVVACTETGLQAGFHVIGDAAVTEAVHGLRLAEKTLGTRALAAAGHRLEHLEMVTTDQAEALASLGITGSVQPQFDAAWGGETGMYATRLGADRAAPLNPFAMLAATGVVLAFGSDSPVTALTPWAAVRAAVHHNTPGSGISARAAFNAHTRGGHRAAGIKDGTTGSLVPGAPAHYAIWDSADLVVATPDSRVQRWSTDPRAGIPGLPPLDPGTPLPHCLRTVRAGEVIHDQLR</sequence>
<dbReference type="AlphaFoldDB" id="A0A1G6R9W4"/>
<dbReference type="InterPro" id="IPR032466">
    <property type="entry name" value="Metal_Hydrolase"/>
</dbReference>
<gene>
    <name evidence="1" type="ORF">SAMN05421630_105180</name>
</gene>
<evidence type="ECO:0000313" key="2">
    <source>
        <dbReference type="Proteomes" id="UP000199494"/>
    </source>
</evidence>
<organism evidence="1 2">
    <name type="scientific">Prauserella marina</name>
    <dbReference type="NCBI Taxonomy" id="530584"/>
    <lineage>
        <taxon>Bacteria</taxon>
        <taxon>Bacillati</taxon>
        <taxon>Actinomycetota</taxon>
        <taxon>Actinomycetes</taxon>
        <taxon>Pseudonocardiales</taxon>
        <taxon>Pseudonocardiaceae</taxon>
        <taxon>Prauserella</taxon>
    </lineage>
</organism>
<dbReference type="EMBL" id="FMZE01000005">
    <property type="protein sequence ID" value="SDD01223.1"/>
    <property type="molecule type" value="Genomic_DNA"/>
</dbReference>
<dbReference type="SUPFAM" id="SSF51556">
    <property type="entry name" value="Metallo-dependent hydrolases"/>
    <property type="match status" value="1"/>
</dbReference>
<dbReference type="PANTHER" id="PTHR22642:SF2">
    <property type="entry name" value="PROTEIN LONG AFTER FAR-RED 3"/>
    <property type="match status" value="1"/>
</dbReference>
<dbReference type="SUPFAM" id="SSF51338">
    <property type="entry name" value="Composite domain of metallo-dependent hydrolases"/>
    <property type="match status" value="1"/>
</dbReference>
<dbReference type="Pfam" id="PF07969">
    <property type="entry name" value="Amidohydro_3"/>
    <property type="match status" value="1"/>
</dbReference>
<dbReference type="Gene3D" id="2.30.40.10">
    <property type="entry name" value="Urease, subunit C, domain 1"/>
    <property type="match status" value="1"/>
</dbReference>
<evidence type="ECO:0000313" key="1">
    <source>
        <dbReference type="EMBL" id="SDD01223.1"/>
    </source>
</evidence>
<dbReference type="InterPro" id="IPR013108">
    <property type="entry name" value="Amidohydro_3"/>
</dbReference>
<keyword evidence="2" id="KW-1185">Reference proteome</keyword>
<dbReference type="InterPro" id="IPR011059">
    <property type="entry name" value="Metal-dep_hydrolase_composite"/>
</dbReference>